<evidence type="ECO:0000313" key="7">
    <source>
        <dbReference type="Proteomes" id="UP000245768"/>
    </source>
</evidence>
<gene>
    <name evidence="6" type="ORF">FA10DRAFT_266911</name>
</gene>
<keyword evidence="2" id="KW-0863">Zinc-finger</keyword>
<dbReference type="PANTHER" id="PTHR13093">
    <property type="entry name" value="ZINC FINGER HIT DOMAIN CONTAINING PROTEIN 1"/>
    <property type="match status" value="1"/>
</dbReference>
<dbReference type="GO" id="GO:0006338">
    <property type="term" value="P:chromatin remodeling"/>
    <property type="evidence" value="ECO:0007669"/>
    <property type="project" value="InterPro"/>
</dbReference>
<dbReference type="GeneID" id="37043614"/>
<feature type="region of interest" description="Disordered" evidence="4">
    <location>
        <begin position="162"/>
        <end position="183"/>
    </location>
</feature>
<dbReference type="EMBL" id="KZ819636">
    <property type="protein sequence ID" value="PWN90432.1"/>
    <property type="molecule type" value="Genomic_DNA"/>
</dbReference>
<dbReference type="AlphaFoldDB" id="A0A316YMP9"/>
<feature type="compositionally biased region" description="Basic and acidic residues" evidence="4">
    <location>
        <begin position="61"/>
        <end position="76"/>
    </location>
</feature>
<feature type="compositionally biased region" description="Basic and acidic residues" evidence="4">
    <location>
        <begin position="83"/>
        <end position="98"/>
    </location>
</feature>
<evidence type="ECO:0000259" key="5">
    <source>
        <dbReference type="Pfam" id="PF04438"/>
    </source>
</evidence>
<keyword evidence="7" id="KW-1185">Reference proteome</keyword>
<feature type="compositionally biased region" description="Low complexity" evidence="4">
    <location>
        <begin position="162"/>
        <end position="175"/>
    </location>
</feature>
<dbReference type="InterPro" id="IPR039723">
    <property type="entry name" value="Vps71/ZNHIT1"/>
</dbReference>
<evidence type="ECO:0000313" key="6">
    <source>
        <dbReference type="EMBL" id="PWN90432.1"/>
    </source>
</evidence>
<evidence type="ECO:0000256" key="4">
    <source>
        <dbReference type="SAM" id="MobiDB-lite"/>
    </source>
</evidence>
<dbReference type="Proteomes" id="UP000245768">
    <property type="component" value="Unassembled WGS sequence"/>
</dbReference>
<evidence type="ECO:0000256" key="3">
    <source>
        <dbReference type="ARBA" id="ARBA00022833"/>
    </source>
</evidence>
<dbReference type="InterPro" id="IPR007529">
    <property type="entry name" value="Znf_HIT"/>
</dbReference>
<organism evidence="6 7">
    <name type="scientific">Acaromyces ingoldii</name>
    <dbReference type="NCBI Taxonomy" id="215250"/>
    <lineage>
        <taxon>Eukaryota</taxon>
        <taxon>Fungi</taxon>
        <taxon>Dikarya</taxon>
        <taxon>Basidiomycota</taxon>
        <taxon>Ustilaginomycotina</taxon>
        <taxon>Exobasidiomycetes</taxon>
        <taxon>Exobasidiales</taxon>
        <taxon>Cryptobasidiaceae</taxon>
        <taxon>Acaromyces</taxon>
    </lineage>
</organism>
<name>A0A316YMP9_9BASI</name>
<feature type="compositionally biased region" description="Low complexity" evidence="4">
    <location>
        <begin position="15"/>
        <end position="26"/>
    </location>
</feature>
<dbReference type="GO" id="GO:0005634">
    <property type="term" value="C:nucleus"/>
    <property type="evidence" value="ECO:0007669"/>
    <property type="project" value="UniProtKB-ARBA"/>
</dbReference>
<dbReference type="GO" id="GO:0008270">
    <property type="term" value="F:zinc ion binding"/>
    <property type="evidence" value="ECO:0007669"/>
    <property type="project" value="UniProtKB-KW"/>
</dbReference>
<reference evidence="6 7" key="1">
    <citation type="journal article" date="2018" name="Mol. Biol. Evol.">
        <title>Broad Genomic Sampling Reveals a Smut Pathogenic Ancestry of the Fungal Clade Ustilaginomycotina.</title>
        <authorList>
            <person name="Kijpornyongpan T."/>
            <person name="Mondo S.J."/>
            <person name="Barry K."/>
            <person name="Sandor L."/>
            <person name="Lee J."/>
            <person name="Lipzen A."/>
            <person name="Pangilinan J."/>
            <person name="LaButti K."/>
            <person name="Hainaut M."/>
            <person name="Henrissat B."/>
            <person name="Grigoriev I.V."/>
            <person name="Spatafora J.W."/>
            <person name="Aime M.C."/>
        </authorList>
    </citation>
    <scope>NUCLEOTIDE SEQUENCE [LARGE SCALE GENOMIC DNA]</scope>
    <source>
        <strain evidence="6 7">MCA 4198</strain>
    </source>
</reference>
<keyword evidence="1" id="KW-0479">Metal-binding</keyword>
<evidence type="ECO:0000256" key="2">
    <source>
        <dbReference type="ARBA" id="ARBA00022771"/>
    </source>
</evidence>
<feature type="domain" description="HIT-type" evidence="5">
    <location>
        <begin position="235"/>
        <end position="260"/>
    </location>
</feature>
<protein>
    <recommendedName>
        <fullName evidence="5">HIT-type domain-containing protein</fullName>
    </recommendedName>
</protein>
<dbReference type="RefSeq" id="XP_025377630.1">
    <property type="nucleotide sequence ID" value="XM_025521698.1"/>
</dbReference>
<accession>A0A316YMP9</accession>
<feature type="region of interest" description="Disordered" evidence="4">
    <location>
        <begin position="1"/>
        <end position="101"/>
    </location>
</feature>
<sequence length="272" mass="28458">MSQTESSRKVKKRSSLLARAASASSRSGKKSNGGTLQPQHGSGSAGSRTVRRALTAAEQALVREREEERAERERERIKRKRERRLDELERGLSSKDKAAGGAKASAAIGGADGAASGGAGGIGLPAASTSAATLAGILAGREAQRESATLIEDLSKAAAPAGAAGAGGQATPTAASGKRKQSAELRRIITHRKGFRALLDEAAASSSYDEAPINFKKAIVVSSRYPASHRSLAPPCSICGYWADIKCMRCGDRVCGKRCSETHDETRCERPL</sequence>
<dbReference type="CDD" id="cd21437">
    <property type="entry name" value="zf-HIT_ZNHIT1_like"/>
    <property type="match status" value="1"/>
</dbReference>
<keyword evidence="3" id="KW-0862">Zinc</keyword>
<feature type="compositionally biased region" description="Polar residues" evidence="4">
    <location>
        <begin position="32"/>
        <end position="47"/>
    </location>
</feature>
<evidence type="ECO:0000256" key="1">
    <source>
        <dbReference type="ARBA" id="ARBA00022723"/>
    </source>
</evidence>
<dbReference type="STRING" id="215250.A0A316YMP9"/>
<dbReference type="InParanoid" id="A0A316YMP9"/>
<dbReference type="Pfam" id="PF04438">
    <property type="entry name" value="zf-HIT"/>
    <property type="match status" value="1"/>
</dbReference>
<proteinExistence type="predicted"/>
<dbReference type="OrthoDB" id="74807at2759"/>